<dbReference type="OrthoDB" id="2428204at2759"/>
<dbReference type="EMBL" id="JARK01000493">
    <property type="protein sequence ID" value="EYC36472.1"/>
    <property type="molecule type" value="Genomic_DNA"/>
</dbReference>
<keyword evidence="2" id="KW-1185">Reference proteome</keyword>
<dbReference type="Proteomes" id="UP000024635">
    <property type="component" value="Unassembled WGS sequence"/>
</dbReference>
<dbReference type="AlphaFoldDB" id="A0A016WB24"/>
<sequence>MAVLTSYTQTFRGFERPRTRPLSADACFQQVVLAGAVNVAGGADGAAKPDVSAHDAGLMQVFLQPVFSPFSHGNRGVYKPADGFENLVLLPLRRRADEPYRTCLAN</sequence>
<name>A0A016WB24_9BILA</name>
<gene>
    <name evidence="1" type="primary">Acey_s0893.g2904</name>
    <name evidence="1" type="ORF">Y032_0893g2904</name>
</gene>
<proteinExistence type="predicted"/>
<protein>
    <submittedName>
        <fullName evidence="1">Uncharacterized protein</fullName>
    </submittedName>
</protein>
<evidence type="ECO:0000313" key="2">
    <source>
        <dbReference type="Proteomes" id="UP000024635"/>
    </source>
</evidence>
<organism evidence="1 2">
    <name type="scientific">Ancylostoma ceylanicum</name>
    <dbReference type="NCBI Taxonomy" id="53326"/>
    <lineage>
        <taxon>Eukaryota</taxon>
        <taxon>Metazoa</taxon>
        <taxon>Ecdysozoa</taxon>
        <taxon>Nematoda</taxon>
        <taxon>Chromadorea</taxon>
        <taxon>Rhabditida</taxon>
        <taxon>Rhabditina</taxon>
        <taxon>Rhabditomorpha</taxon>
        <taxon>Strongyloidea</taxon>
        <taxon>Ancylostomatidae</taxon>
        <taxon>Ancylostomatinae</taxon>
        <taxon>Ancylostoma</taxon>
    </lineage>
</organism>
<reference evidence="2" key="1">
    <citation type="journal article" date="2015" name="Nat. Genet.">
        <title>The genome and transcriptome of the zoonotic hookworm Ancylostoma ceylanicum identify infection-specific gene families.</title>
        <authorList>
            <person name="Schwarz E.M."/>
            <person name="Hu Y."/>
            <person name="Antoshechkin I."/>
            <person name="Miller M.M."/>
            <person name="Sternberg P.W."/>
            <person name="Aroian R.V."/>
        </authorList>
    </citation>
    <scope>NUCLEOTIDE SEQUENCE</scope>
    <source>
        <strain evidence="2">HY135</strain>
    </source>
</reference>
<evidence type="ECO:0000313" key="1">
    <source>
        <dbReference type="EMBL" id="EYC36472.1"/>
    </source>
</evidence>
<accession>A0A016WB24</accession>
<comment type="caution">
    <text evidence="1">The sequence shown here is derived from an EMBL/GenBank/DDBJ whole genome shotgun (WGS) entry which is preliminary data.</text>
</comment>